<dbReference type="GeneID" id="27312325"/>
<reference evidence="1 2" key="1">
    <citation type="submission" date="2015-01" db="EMBL/GenBank/DDBJ databases">
        <title>The Genome Sequence of Ochroconis gallopava CBS43764.</title>
        <authorList>
            <consortium name="The Broad Institute Genomics Platform"/>
            <person name="Cuomo C."/>
            <person name="de Hoog S."/>
            <person name="Gorbushina A."/>
            <person name="Stielow B."/>
            <person name="Teixiera M."/>
            <person name="Abouelleil A."/>
            <person name="Chapman S.B."/>
            <person name="Priest M."/>
            <person name="Young S.K."/>
            <person name="Wortman J."/>
            <person name="Nusbaum C."/>
            <person name="Birren B."/>
        </authorList>
    </citation>
    <scope>NUCLEOTIDE SEQUENCE [LARGE SCALE GENOMIC DNA]</scope>
    <source>
        <strain evidence="1 2">CBS 43764</strain>
    </source>
</reference>
<gene>
    <name evidence="1" type="ORF">PV09_04352</name>
</gene>
<keyword evidence="2" id="KW-1185">Reference proteome</keyword>
<dbReference type="VEuPathDB" id="FungiDB:PV09_04352"/>
<dbReference type="InParanoid" id="A0A0D2AZT1"/>
<organism evidence="1 2">
    <name type="scientific">Verruconis gallopava</name>
    <dbReference type="NCBI Taxonomy" id="253628"/>
    <lineage>
        <taxon>Eukaryota</taxon>
        <taxon>Fungi</taxon>
        <taxon>Dikarya</taxon>
        <taxon>Ascomycota</taxon>
        <taxon>Pezizomycotina</taxon>
        <taxon>Dothideomycetes</taxon>
        <taxon>Pleosporomycetidae</taxon>
        <taxon>Venturiales</taxon>
        <taxon>Sympoventuriaceae</taxon>
        <taxon>Verruconis</taxon>
    </lineage>
</organism>
<dbReference type="RefSeq" id="XP_016214473.1">
    <property type="nucleotide sequence ID" value="XM_016357681.1"/>
</dbReference>
<dbReference type="HOGENOM" id="CLU_1361354_0_0_1"/>
<protein>
    <submittedName>
        <fullName evidence="1">Uncharacterized protein</fullName>
    </submittedName>
</protein>
<evidence type="ECO:0000313" key="2">
    <source>
        <dbReference type="Proteomes" id="UP000053259"/>
    </source>
</evidence>
<name>A0A0D2AZT1_9PEZI</name>
<dbReference type="OrthoDB" id="3911025at2759"/>
<evidence type="ECO:0000313" key="1">
    <source>
        <dbReference type="EMBL" id="KIW04604.1"/>
    </source>
</evidence>
<dbReference type="EMBL" id="KN847540">
    <property type="protein sequence ID" value="KIW04604.1"/>
    <property type="molecule type" value="Genomic_DNA"/>
</dbReference>
<sequence length="201" mass="22157">MSQMACLTYRYFFESKDTFFKTSITRKILFMNLHEMSRIMLGIFLIIYTLHGNQASAFAHLAIARRQENGTSSTIIQQLVAGIDYNIMAQNGEKAILSQMQSLVAAPTPDALLFRVAKDDLLSFMNCGSRVRSNNMNLSSVNAQVTRGLAQLEAIQVLQLAKANSLNGTTTDGPILDDLQSDVDEAIAKNRMLQAIATESA</sequence>
<proteinExistence type="predicted"/>
<dbReference type="Proteomes" id="UP000053259">
    <property type="component" value="Unassembled WGS sequence"/>
</dbReference>
<dbReference type="AlphaFoldDB" id="A0A0D2AZT1"/>
<accession>A0A0D2AZT1</accession>